<dbReference type="PANTHER" id="PTHR30441:SF8">
    <property type="entry name" value="DUF748 DOMAIN-CONTAINING PROTEIN"/>
    <property type="match status" value="1"/>
</dbReference>
<sequence length="1036" mass="114959">MKIVKKAFRITGITIAGILLLLFLLPLLFPGFVADKIKQWTNNAITTELNFSKARLSFFNHFPSLTLTLHDVSLMGSAPYAKDTLLKSRELAFGIDLSTLFSDKISIDEIYLTQANIFIKVDEHGAANYNIYKTDSAANTAADSSGTSLKIERIQVDNSNLAYDDLSIPMLITAQDLNYVGKGDLSKAIFDLSSKLEIKVFDFDYNFGHYINSKSLRADLVTKINTNSLAFEFTKNDLLLNALPVDFIGKFEFLQQGYNMNFELHSRKGNLHDVFSALPPAYMGWLDQTKADGQTNIEAYLTGQYIAEQNIMPGLGFKMTIRDGFISHQNVASPVSNLFLNFDSKLPSLNPDSLYVNIDSIFFNIDKDYLSAVIKLNNLYKPTVHAKINAALDLEKLDKAFGLQPFDIKGTYNLSFTADGSYQSKTIQAGVRKQQTVITGIPSFTLQSSLKDGYFKHAALPEAIKNISFSLNANCSDEDYHHINLSLEQLNAAMLSDYVKGYFKLNSLTHIDTDLKALLHLQNVRQYYPLDSMDLRGNLYADIVSKGIYDPSKKSFPVTSASIKLQDGLLKTKYYPNAIEQINVVADAVNRAGTLADMQFTIQPVAFLFEGQPFTLKADLSNLDDLRYNIASKGTLDVGKIYRVFAQDGLAVTGLLTTDFVLQGLQSDAANGRYNKLHNTGTAAVKDIRLQSDYFPQPFIINNGRFHFNQDKILFDQFNANYGSTNVELNGYLSNYINYALQNNAPLTGNFSLFTDHFLVNEFMAYAAPAGKDSTAPATDSTGVVMIPKELDITVNANARQISYDSLSINNFKGGVSLHQGTLTLNKTTFNIIGTSVEMNAAYESITPRKAGFNYHIKADSFDVKRAYKEVKLFRDLASSAANTQGIISLDYTLSGKLNADMKPIYPSLKGSGVLSLENVKVNGLRLFSAVSKATGRDSVNNPNLKKVQIKTTINNNIITLQRTRMKVFGFRPRFEGQVSFNGQLNLTGRLGLPPFGIFGIPFTVVGTQENPQVKLRRAKESDTIAETTEEADTEE</sequence>
<accession>A0A931GVR0</accession>
<protein>
    <submittedName>
        <fullName evidence="3">AsmA family protein</fullName>
    </submittedName>
</protein>
<feature type="domain" description="AsmA" evidence="2">
    <location>
        <begin position="5"/>
        <end position="221"/>
    </location>
</feature>
<dbReference type="EMBL" id="JADWYR010000001">
    <property type="protein sequence ID" value="MBG9375358.1"/>
    <property type="molecule type" value="Genomic_DNA"/>
</dbReference>
<dbReference type="Proteomes" id="UP000628448">
    <property type="component" value="Unassembled WGS sequence"/>
</dbReference>
<dbReference type="Pfam" id="PF05170">
    <property type="entry name" value="AsmA"/>
    <property type="match status" value="1"/>
</dbReference>
<dbReference type="InterPro" id="IPR007844">
    <property type="entry name" value="AsmA"/>
</dbReference>
<dbReference type="RefSeq" id="WP_196989413.1">
    <property type="nucleotide sequence ID" value="NZ_JADWYR010000001.1"/>
</dbReference>
<evidence type="ECO:0000259" key="2">
    <source>
        <dbReference type="Pfam" id="PF05170"/>
    </source>
</evidence>
<feature type="region of interest" description="Disordered" evidence="1">
    <location>
        <begin position="1016"/>
        <end position="1036"/>
    </location>
</feature>
<proteinExistence type="predicted"/>
<dbReference type="AlphaFoldDB" id="A0A931GVR0"/>
<evidence type="ECO:0000313" key="3">
    <source>
        <dbReference type="EMBL" id="MBG9375358.1"/>
    </source>
</evidence>
<name>A0A931GVR0_9BACT</name>
<gene>
    <name evidence="3" type="ORF">I5907_03880</name>
</gene>
<evidence type="ECO:0000256" key="1">
    <source>
        <dbReference type="SAM" id="MobiDB-lite"/>
    </source>
</evidence>
<dbReference type="GO" id="GO:0005886">
    <property type="term" value="C:plasma membrane"/>
    <property type="evidence" value="ECO:0007669"/>
    <property type="project" value="TreeGrafter"/>
</dbReference>
<dbReference type="InterPro" id="IPR052894">
    <property type="entry name" value="AsmA-related"/>
</dbReference>
<dbReference type="PANTHER" id="PTHR30441">
    <property type="entry name" value="DUF748 DOMAIN-CONTAINING PROTEIN"/>
    <property type="match status" value="1"/>
</dbReference>
<comment type="caution">
    <text evidence="3">The sequence shown here is derived from an EMBL/GenBank/DDBJ whole genome shotgun (WGS) entry which is preliminary data.</text>
</comment>
<reference evidence="3" key="1">
    <citation type="submission" date="2020-11" db="EMBL/GenBank/DDBJ databases">
        <title>Bacterial whole genome sequence for Panacibacter sp. DH6.</title>
        <authorList>
            <person name="Le V."/>
            <person name="Ko S."/>
            <person name="Ahn C.-Y."/>
            <person name="Oh H.-M."/>
        </authorList>
    </citation>
    <scope>NUCLEOTIDE SEQUENCE</scope>
    <source>
        <strain evidence="3">DH6</strain>
    </source>
</reference>
<organism evidence="3 4">
    <name type="scientific">Panacibacter microcysteis</name>
    <dbReference type="NCBI Taxonomy" id="2793269"/>
    <lineage>
        <taxon>Bacteria</taxon>
        <taxon>Pseudomonadati</taxon>
        <taxon>Bacteroidota</taxon>
        <taxon>Chitinophagia</taxon>
        <taxon>Chitinophagales</taxon>
        <taxon>Chitinophagaceae</taxon>
        <taxon>Panacibacter</taxon>
    </lineage>
</organism>
<dbReference type="GO" id="GO:0090313">
    <property type="term" value="P:regulation of protein targeting to membrane"/>
    <property type="evidence" value="ECO:0007669"/>
    <property type="project" value="TreeGrafter"/>
</dbReference>
<evidence type="ECO:0000313" key="4">
    <source>
        <dbReference type="Proteomes" id="UP000628448"/>
    </source>
</evidence>
<keyword evidence="4" id="KW-1185">Reference proteome</keyword>